<dbReference type="Proteomes" id="UP000530564">
    <property type="component" value="Unassembled WGS sequence"/>
</dbReference>
<keyword evidence="2" id="KW-0812">Transmembrane</keyword>
<feature type="transmembrane region" description="Helical" evidence="2">
    <location>
        <begin position="244"/>
        <end position="273"/>
    </location>
</feature>
<evidence type="ECO:0000313" key="5">
    <source>
        <dbReference type="Proteomes" id="UP000530564"/>
    </source>
</evidence>
<reference evidence="4 5" key="1">
    <citation type="submission" date="2020-08" db="EMBL/GenBank/DDBJ databases">
        <title>Genomic Encyclopedia of Type Strains, Phase IV (KMG-IV): sequencing the most valuable type-strain genomes for metagenomic binning, comparative biology and taxonomic classification.</title>
        <authorList>
            <person name="Goeker M."/>
        </authorList>
    </citation>
    <scope>NUCLEOTIDE SEQUENCE [LARGE SCALE GENOMIC DNA]</scope>
    <source>
        <strain evidence="4 5">DSM 21793</strain>
    </source>
</reference>
<name>A0A840A514_9CAUL</name>
<feature type="coiled-coil region" evidence="1">
    <location>
        <begin position="182"/>
        <end position="209"/>
    </location>
</feature>
<keyword evidence="5" id="KW-1185">Reference proteome</keyword>
<keyword evidence="2" id="KW-0472">Membrane</keyword>
<accession>A0A840A514</accession>
<sequence>MRSAIGLGLALVLLAGCGKPSEPKFYEDLAADAAAATAPQALERPATPSVPAGAPMLAYSYGYGLQASPKGVRTLIAKHEAACTKAGPALCQVTGSSVSERGQDQLSAELTLRAAPPWLSQFREGLSADAKDAGGRVVRSEVSTEDLSRQIVDTEAMLRAKITLRDRLQALLASRPGKLADLVELERELSKVQGELDAAQSELAMMRQRVATSDVTISYESGGVLAPQDVWSPIGKAFSDFLRILAATIALLINVIAWTLPWLLLGGLLIWALRKRRKWPWRRNQKPAA</sequence>
<feature type="domain" description="DUF4349" evidence="3">
    <location>
        <begin position="65"/>
        <end position="273"/>
    </location>
</feature>
<dbReference type="Pfam" id="PF14257">
    <property type="entry name" value="DUF4349"/>
    <property type="match status" value="1"/>
</dbReference>
<dbReference type="PROSITE" id="PS51257">
    <property type="entry name" value="PROKAR_LIPOPROTEIN"/>
    <property type="match status" value="1"/>
</dbReference>
<organism evidence="4 5">
    <name type="scientific">Phenylobacterium haematophilum</name>
    <dbReference type="NCBI Taxonomy" id="98513"/>
    <lineage>
        <taxon>Bacteria</taxon>
        <taxon>Pseudomonadati</taxon>
        <taxon>Pseudomonadota</taxon>
        <taxon>Alphaproteobacteria</taxon>
        <taxon>Caulobacterales</taxon>
        <taxon>Caulobacteraceae</taxon>
        <taxon>Phenylobacterium</taxon>
    </lineage>
</organism>
<evidence type="ECO:0000256" key="1">
    <source>
        <dbReference type="SAM" id="Coils"/>
    </source>
</evidence>
<dbReference type="EMBL" id="JACIDK010000005">
    <property type="protein sequence ID" value="MBB3892610.1"/>
    <property type="molecule type" value="Genomic_DNA"/>
</dbReference>
<comment type="caution">
    <text evidence="4">The sequence shown here is derived from an EMBL/GenBank/DDBJ whole genome shotgun (WGS) entry which is preliminary data.</text>
</comment>
<gene>
    <name evidence="4" type="ORF">GGQ61_003346</name>
</gene>
<dbReference type="InterPro" id="IPR025645">
    <property type="entry name" value="DUF4349"/>
</dbReference>
<evidence type="ECO:0000313" key="4">
    <source>
        <dbReference type="EMBL" id="MBB3892610.1"/>
    </source>
</evidence>
<keyword evidence="2" id="KW-1133">Transmembrane helix</keyword>
<keyword evidence="1" id="KW-0175">Coiled coil</keyword>
<protein>
    <recommendedName>
        <fullName evidence="3">DUF4349 domain-containing protein</fullName>
    </recommendedName>
</protein>
<evidence type="ECO:0000256" key="2">
    <source>
        <dbReference type="SAM" id="Phobius"/>
    </source>
</evidence>
<evidence type="ECO:0000259" key="3">
    <source>
        <dbReference type="Pfam" id="PF14257"/>
    </source>
</evidence>
<proteinExistence type="predicted"/>
<dbReference type="RefSeq" id="WP_183775245.1">
    <property type="nucleotide sequence ID" value="NZ_JACIDK010000005.1"/>
</dbReference>
<dbReference type="AlphaFoldDB" id="A0A840A514"/>